<evidence type="ECO:0000313" key="9">
    <source>
        <dbReference type="Proteomes" id="UP000630923"/>
    </source>
</evidence>
<reference evidence="8" key="2">
    <citation type="submission" date="2020-09" db="EMBL/GenBank/DDBJ databases">
        <authorList>
            <person name="Sun Q."/>
            <person name="Kim S."/>
        </authorList>
    </citation>
    <scope>NUCLEOTIDE SEQUENCE</scope>
    <source>
        <strain evidence="8">KCTC 42590</strain>
    </source>
</reference>
<evidence type="ECO:0000256" key="6">
    <source>
        <dbReference type="SAM" id="Phobius"/>
    </source>
</evidence>
<name>A0A919E472_9PROT</name>
<keyword evidence="5 6" id="KW-0472">Membrane</keyword>
<feature type="transmembrane region" description="Helical" evidence="6">
    <location>
        <begin position="12"/>
        <end position="33"/>
    </location>
</feature>
<dbReference type="Gene3D" id="1.20.120.1220">
    <property type="match status" value="1"/>
</dbReference>
<comment type="caution">
    <text evidence="8">The sequence shown here is derived from an EMBL/GenBank/DDBJ whole genome shotgun (WGS) entry which is preliminary data.</text>
</comment>
<gene>
    <name evidence="8" type="primary">capA1</name>
    <name evidence="8" type="ORF">GCM10017044_01260</name>
</gene>
<dbReference type="InterPro" id="IPR052218">
    <property type="entry name" value="Preflagellin_Peptidase"/>
</dbReference>
<dbReference type="AlphaFoldDB" id="A0A919E472"/>
<keyword evidence="4 6" id="KW-1133">Transmembrane helix</keyword>
<feature type="transmembrane region" description="Helical" evidence="6">
    <location>
        <begin position="83"/>
        <end position="107"/>
    </location>
</feature>
<dbReference type="PANTHER" id="PTHR36506">
    <property type="entry name" value="PREFLAGELLIN PEPTIDASE"/>
    <property type="match status" value="1"/>
</dbReference>
<sequence length="144" mass="15737">MAAYTDFKDRLIPNWISVALICLYAILAGMLIWFADSSILPTLVYPFGVAAAVFAFGLFLFAKNIMGGGDIKLLTAMSLFAGTRFIGSFLIYTAIIGGIIALVMVIYKQIVQDSGKKASQVPYGIAISLSGVWVLYQKYIQFDQ</sequence>
<feature type="transmembrane region" description="Helical" evidence="6">
    <location>
        <begin position="39"/>
        <end position="62"/>
    </location>
</feature>
<dbReference type="GO" id="GO:0005886">
    <property type="term" value="C:plasma membrane"/>
    <property type="evidence" value="ECO:0007669"/>
    <property type="project" value="UniProtKB-SubCell"/>
</dbReference>
<keyword evidence="9" id="KW-1185">Reference proteome</keyword>
<dbReference type="GO" id="GO:0004190">
    <property type="term" value="F:aspartic-type endopeptidase activity"/>
    <property type="evidence" value="ECO:0007669"/>
    <property type="project" value="InterPro"/>
</dbReference>
<dbReference type="Pfam" id="PF01478">
    <property type="entry name" value="Peptidase_A24"/>
    <property type="match status" value="1"/>
</dbReference>
<keyword evidence="3 6" id="KW-0812">Transmembrane</keyword>
<evidence type="ECO:0000256" key="5">
    <source>
        <dbReference type="ARBA" id="ARBA00023136"/>
    </source>
</evidence>
<evidence type="ECO:0000256" key="2">
    <source>
        <dbReference type="ARBA" id="ARBA00022475"/>
    </source>
</evidence>
<accession>A0A919E472</accession>
<dbReference type="InterPro" id="IPR000045">
    <property type="entry name" value="Prepilin_IV_endopep_pep"/>
</dbReference>
<dbReference type="PANTHER" id="PTHR36506:SF1">
    <property type="entry name" value="PREFLAGELLIN PEPTIDASE"/>
    <property type="match status" value="1"/>
</dbReference>
<evidence type="ECO:0000256" key="3">
    <source>
        <dbReference type="ARBA" id="ARBA00022692"/>
    </source>
</evidence>
<dbReference type="EMBL" id="BNCI01000001">
    <property type="protein sequence ID" value="GHF11269.1"/>
    <property type="molecule type" value="Genomic_DNA"/>
</dbReference>
<reference evidence="8" key="1">
    <citation type="journal article" date="2014" name="Int. J. Syst. Evol. Microbiol.">
        <title>Complete genome sequence of Corynebacterium casei LMG S-19264T (=DSM 44701T), isolated from a smear-ripened cheese.</title>
        <authorList>
            <consortium name="US DOE Joint Genome Institute (JGI-PGF)"/>
            <person name="Walter F."/>
            <person name="Albersmeier A."/>
            <person name="Kalinowski J."/>
            <person name="Ruckert C."/>
        </authorList>
    </citation>
    <scope>NUCLEOTIDE SEQUENCE</scope>
    <source>
        <strain evidence="8">KCTC 42590</strain>
    </source>
</reference>
<evidence type="ECO:0000313" key="8">
    <source>
        <dbReference type="EMBL" id="GHF11269.1"/>
    </source>
</evidence>
<protein>
    <submittedName>
        <fullName evidence="8">Peptidase</fullName>
    </submittedName>
</protein>
<evidence type="ECO:0000256" key="1">
    <source>
        <dbReference type="ARBA" id="ARBA00004651"/>
    </source>
</evidence>
<evidence type="ECO:0000259" key="7">
    <source>
        <dbReference type="Pfam" id="PF01478"/>
    </source>
</evidence>
<feature type="domain" description="Prepilin type IV endopeptidase peptidase" evidence="7">
    <location>
        <begin position="2"/>
        <end position="102"/>
    </location>
</feature>
<comment type="subcellular location">
    <subcellularLocation>
        <location evidence="1">Cell membrane</location>
        <topology evidence="1">Multi-pass membrane protein</topology>
    </subcellularLocation>
</comment>
<dbReference type="Proteomes" id="UP000630923">
    <property type="component" value="Unassembled WGS sequence"/>
</dbReference>
<feature type="transmembrane region" description="Helical" evidence="6">
    <location>
        <begin position="119"/>
        <end position="136"/>
    </location>
</feature>
<organism evidence="8 9">
    <name type="scientific">Kordiimonas sediminis</name>
    <dbReference type="NCBI Taxonomy" id="1735581"/>
    <lineage>
        <taxon>Bacteria</taxon>
        <taxon>Pseudomonadati</taxon>
        <taxon>Pseudomonadota</taxon>
        <taxon>Alphaproteobacteria</taxon>
        <taxon>Kordiimonadales</taxon>
        <taxon>Kordiimonadaceae</taxon>
        <taxon>Kordiimonas</taxon>
    </lineage>
</organism>
<keyword evidence="2" id="KW-1003">Cell membrane</keyword>
<evidence type="ECO:0000256" key="4">
    <source>
        <dbReference type="ARBA" id="ARBA00022989"/>
    </source>
</evidence>
<proteinExistence type="predicted"/>